<dbReference type="EMBL" id="BOMF01000104">
    <property type="protein sequence ID" value="GID48297.1"/>
    <property type="molecule type" value="Genomic_DNA"/>
</dbReference>
<keyword evidence="1" id="KW-0285">Flavoprotein</keyword>
<evidence type="ECO:0000259" key="5">
    <source>
        <dbReference type="Pfam" id="PF00296"/>
    </source>
</evidence>
<dbReference type="InterPro" id="IPR036661">
    <property type="entry name" value="Luciferase-like_sf"/>
</dbReference>
<evidence type="ECO:0000256" key="3">
    <source>
        <dbReference type="ARBA" id="ARBA00023002"/>
    </source>
</evidence>
<sequence length="325" mass="35166">MGTIAVSPFARMAGILGEPRRHPFGWSGKVSIMRLSIWPSASQPYTGILEVARHAADTGWDGVYVADHFMPNLPIGQRPDKPMLEAGSLAAALGAAIPRVRIGTLVYGNTYRHPAVLANMAATVDHITGGRFVFGVGAGWQVNEHHQYGIELPPVKRLLDRFVEALQVWHGLLRTPTTDFTGEYYQLTGAVCEPKPVQDPLPILIGAKGEKRMLKVVAEYADLWNTWGLPDTIAHKSRVLDEHCATVGRDPRAIGRTAQALVVVDGPLPRNLPVPVYGGSASEIARTVEAYRAIGLDELIVPDGLLGTGAERLKALDTIQAVVRS</sequence>
<dbReference type="InterPro" id="IPR011251">
    <property type="entry name" value="Luciferase-like_dom"/>
</dbReference>
<dbReference type="PANTHER" id="PTHR42847:SF8">
    <property type="entry name" value="CONSERVED PROTEIN"/>
    <property type="match status" value="1"/>
</dbReference>
<keyword evidence="3" id="KW-0560">Oxidoreductase</keyword>
<keyword evidence="2" id="KW-0288">FMN</keyword>
<evidence type="ECO:0000256" key="1">
    <source>
        <dbReference type="ARBA" id="ARBA00022630"/>
    </source>
</evidence>
<organism evidence="6">
    <name type="scientific">Actinoplanes campanulatus</name>
    <dbReference type="NCBI Taxonomy" id="113559"/>
    <lineage>
        <taxon>Bacteria</taxon>
        <taxon>Bacillati</taxon>
        <taxon>Actinomycetota</taxon>
        <taxon>Actinomycetes</taxon>
        <taxon>Micromonosporales</taxon>
        <taxon>Micromonosporaceae</taxon>
        <taxon>Actinoplanes</taxon>
    </lineage>
</organism>
<name>A0ABQ3WPZ4_9ACTN</name>
<protein>
    <recommendedName>
        <fullName evidence="5">Luciferase-like domain-containing protein</fullName>
    </recommendedName>
</protein>
<dbReference type="Pfam" id="PF00296">
    <property type="entry name" value="Bac_luciferase"/>
    <property type="match status" value="1"/>
</dbReference>
<feature type="domain" description="Luciferase-like" evidence="5">
    <location>
        <begin position="34"/>
        <end position="265"/>
    </location>
</feature>
<gene>
    <name evidence="6" type="ORF">Aca07nite_55720</name>
</gene>
<dbReference type="Gene3D" id="3.20.20.30">
    <property type="entry name" value="Luciferase-like domain"/>
    <property type="match status" value="1"/>
</dbReference>
<reference evidence="6" key="1">
    <citation type="submission" date="2021-01" db="EMBL/GenBank/DDBJ databases">
        <title>Whole genome shotgun sequence of Actinoplanes capillaceus NBRC 16408.</title>
        <authorList>
            <person name="Komaki H."/>
            <person name="Tamura T."/>
        </authorList>
    </citation>
    <scope>NUCLEOTIDE SEQUENCE [LARGE SCALE GENOMIC DNA]</scope>
    <source>
        <strain evidence="6">NBRC 16408</strain>
    </source>
</reference>
<evidence type="ECO:0000313" key="6">
    <source>
        <dbReference type="EMBL" id="GID48297.1"/>
    </source>
</evidence>
<dbReference type="InterPro" id="IPR050172">
    <property type="entry name" value="SsuD_RutA_monooxygenase"/>
</dbReference>
<evidence type="ECO:0000256" key="4">
    <source>
        <dbReference type="ARBA" id="ARBA00023033"/>
    </source>
</evidence>
<evidence type="ECO:0000256" key="2">
    <source>
        <dbReference type="ARBA" id="ARBA00022643"/>
    </source>
</evidence>
<dbReference type="SUPFAM" id="SSF51679">
    <property type="entry name" value="Bacterial luciferase-like"/>
    <property type="match status" value="1"/>
</dbReference>
<dbReference type="PANTHER" id="PTHR42847">
    <property type="entry name" value="ALKANESULFONATE MONOOXYGENASE"/>
    <property type="match status" value="1"/>
</dbReference>
<accession>A0ABQ3WPZ4</accession>
<proteinExistence type="predicted"/>
<comment type="caution">
    <text evidence="6">The sequence shown here is derived from an EMBL/GenBank/DDBJ whole genome shotgun (WGS) entry which is preliminary data.</text>
</comment>
<keyword evidence="4" id="KW-0503">Monooxygenase</keyword>